<keyword evidence="4" id="KW-0812">Transmembrane</keyword>
<sequence length="246" mass="27915">MKSWKSAIWAVMVSVSLPLGLVYWCTNLFTCLLLGVWVAAVLAFSLIYNRRHFEKELRIQEKSLQQAAIRTLNHHRHDWMNDLQVLYGYIQLGKPDKSVQCVERIKERIALDSRIAKLGIPSLVFYIQSFRTYATNLELDVQVEEGLQLEDKLTPEMGNELTSVIMQTVRTYQYSGLSSPGDTRKLRLGFSQDGGDILISFEGEGAHGNPELLQGQIYNIGQGKIMKAEQFGTNDSFVALRLPLDM</sequence>
<dbReference type="Gene3D" id="1.10.287.130">
    <property type="match status" value="1"/>
</dbReference>
<keyword evidence="2" id="KW-0808">Transferase</keyword>
<dbReference type="SUPFAM" id="SSF55890">
    <property type="entry name" value="Sporulation response regulatory protein Spo0B"/>
    <property type="match status" value="1"/>
</dbReference>
<dbReference type="GO" id="GO:0000155">
    <property type="term" value="F:phosphorelay sensor kinase activity"/>
    <property type="evidence" value="ECO:0007669"/>
    <property type="project" value="InterPro"/>
</dbReference>
<keyword evidence="4" id="KW-0472">Membrane</keyword>
<feature type="transmembrane region" description="Helical" evidence="4">
    <location>
        <begin position="7"/>
        <end position="24"/>
    </location>
</feature>
<gene>
    <name evidence="6" type="ORF">GCM10010912_54060</name>
</gene>
<evidence type="ECO:0000259" key="5">
    <source>
        <dbReference type="Pfam" id="PF14689"/>
    </source>
</evidence>
<accession>A0A917CYS6</accession>
<reference evidence="6" key="2">
    <citation type="submission" date="2020-09" db="EMBL/GenBank/DDBJ databases">
        <authorList>
            <person name="Sun Q."/>
            <person name="Zhou Y."/>
        </authorList>
    </citation>
    <scope>NUCLEOTIDE SEQUENCE</scope>
    <source>
        <strain evidence="6">CGMCC 1.16134</strain>
    </source>
</reference>
<organism evidence="6 7">
    <name type="scientific">Paenibacillus albidus</name>
    <dbReference type="NCBI Taxonomy" id="2041023"/>
    <lineage>
        <taxon>Bacteria</taxon>
        <taxon>Bacillati</taxon>
        <taxon>Bacillota</taxon>
        <taxon>Bacilli</taxon>
        <taxon>Bacillales</taxon>
        <taxon>Paenibacillaceae</taxon>
        <taxon>Paenibacillus</taxon>
    </lineage>
</organism>
<name>A0A917CYS6_9BACL</name>
<feature type="transmembrane region" description="Helical" evidence="4">
    <location>
        <begin position="30"/>
        <end position="48"/>
    </location>
</feature>
<dbReference type="RefSeq" id="WP_189030431.1">
    <property type="nucleotide sequence ID" value="NZ_BMKR01000034.1"/>
</dbReference>
<evidence type="ECO:0000256" key="1">
    <source>
        <dbReference type="ARBA" id="ARBA00022553"/>
    </source>
</evidence>
<evidence type="ECO:0000256" key="3">
    <source>
        <dbReference type="ARBA" id="ARBA00022777"/>
    </source>
</evidence>
<keyword evidence="1" id="KW-0597">Phosphoprotein</keyword>
<feature type="domain" description="SpoOB alpha-helical" evidence="5">
    <location>
        <begin position="66"/>
        <end position="118"/>
    </location>
</feature>
<keyword evidence="3" id="KW-0418">Kinase</keyword>
<evidence type="ECO:0000256" key="4">
    <source>
        <dbReference type="SAM" id="Phobius"/>
    </source>
</evidence>
<evidence type="ECO:0000313" key="6">
    <source>
        <dbReference type="EMBL" id="GGG02437.1"/>
    </source>
</evidence>
<proteinExistence type="predicted"/>
<keyword evidence="4" id="KW-1133">Transmembrane helix</keyword>
<protein>
    <recommendedName>
        <fullName evidence="5">SpoOB alpha-helical domain-containing protein</fullName>
    </recommendedName>
</protein>
<dbReference type="EMBL" id="BMKR01000034">
    <property type="protein sequence ID" value="GGG02437.1"/>
    <property type="molecule type" value="Genomic_DNA"/>
</dbReference>
<evidence type="ECO:0000313" key="7">
    <source>
        <dbReference type="Proteomes" id="UP000637643"/>
    </source>
</evidence>
<dbReference type="AlphaFoldDB" id="A0A917CYS6"/>
<keyword evidence="7" id="KW-1185">Reference proteome</keyword>
<comment type="caution">
    <text evidence="6">The sequence shown here is derived from an EMBL/GenBank/DDBJ whole genome shotgun (WGS) entry which is preliminary data.</text>
</comment>
<dbReference type="Pfam" id="PF14689">
    <property type="entry name" value="SPOB_a"/>
    <property type="match status" value="1"/>
</dbReference>
<dbReference type="InterPro" id="IPR016120">
    <property type="entry name" value="Sig_transdc_His_kin_SpoOB"/>
</dbReference>
<reference evidence="6" key="1">
    <citation type="journal article" date="2014" name="Int. J. Syst. Evol. Microbiol.">
        <title>Complete genome sequence of Corynebacterium casei LMG S-19264T (=DSM 44701T), isolated from a smear-ripened cheese.</title>
        <authorList>
            <consortium name="US DOE Joint Genome Institute (JGI-PGF)"/>
            <person name="Walter F."/>
            <person name="Albersmeier A."/>
            <person name="Kalinowski J."/>
            <person name="Ruckert C."/>
        </authorList>
    </citation>
    <scope>NUCLEOTIDE SEQUENCE</scope>
    <source>
        <strain evidence="6">CGMCC 1.16134</strain>
    </source>
</reference>
<dbReference type="Proteomes" id="UP000637643">
    <property type="component" value="Unassembled WGS sequence"/>
</dbReference>
<evidence type="ECO:0000256" key="2">
    <source>
        <dbReference type="ARBA" id="ARBA00022679"/>
    </source>
</evidence>
<dbReference type="InterPro" id="IPR039506">
    <property type="entry name" value="SPOB_a"/>
</dbReference>